<accession>A0A126HH54</accession>
<organism evidence="1 2">
    <name type="scientific">Vibrio phage phi-Grn1</name>
    <dbReference type="NCBI Taxonomy" id="1747713"/>
    <lineage>
        <taxon>Viruses</taxon>
        <taxon>Duplodnaviria</taxon>
        <taxon>Heunggongvirae</taxon>
        <taxon>Uroviricota</taxon>
        <taxon>Caudoviricetes</taxon>
        <taxon>Pantevenvirales</taxon>
        <taxon>Straboviridae</taxon>
        <taxon>Schizotequatrovirus</taxon>
        <taxon>Schizotequatrovirus valkk3</taxon>
    </lineage>
</organism>
<evidence type="ECO:0000313" key="1">
    <source>
        <dbReference type="EMBL" id="ALP47212.1"/>
    </source>
</evidence>
<gene>
    <name evidence="1" type="ORF">phiGrn1_0252</name>
</gene>
<evidence type="ECO:0000313" key="2">
    <source>
        <dbReference type="Proteomes" id="UP000230575"/>
    </source>
</evidence>
<dbReference type="Proteomes" id="UP000230575">
    <property type="component" value="Segment"/>
</dbReference>
<proteinExistence type="predicted"/>
<name>A0A126HH54_9CAUD</name>
<dbReference type="EMBL" id="KT919972">
    <property type="protein sequence ID" value="ALP47212.1"/>
    <property type="molecule type" value="Genomic_DNA"/>
</dbReference>
<reference evidence="1 2" key="1">
    <citation type="journal article" date="2016" name="Front. Microbiol.">
        <title>Comparative Functional Genomic Analysis of Two Vibrio Phages Reveals Complex Metabolic Interactions with the Host Cell.</title>
        <authorList>
            <person name="Skliros D."/>
            <person name="Kalatzis P.G."/>
            <person name="Katharios P."/>
            <person name="Flemetakis E."/>
        </authorList>
    </citation>
    <scope>NUCLEOTIDE SEQUENCE [LARGE SCALE GENOMIC DNA]</scope>
</reference>
<sequence>MTRQTDFFGREIKDGDFVLRAKNSGRSYSMSVLLVVDLPDDRRKYLELRPYGGVSNNAKLPVGSSATVVEPEIVEQKYPDAYRAALVEAANLRTVIPR</sequence>
<protein>
    <submittedName>
        <fullName evidence="1">Uncharacterized protein</fullName>
    </submittedName>
</protein>